<evidence type="ECO:0000313" key="2">
    <source>
        <dbReference type="Proteomes" id="UP001239111"/>
    </source>
</evidence>
<comment type="caution">
    <text evidence="1">The sequence shown here is derived from an EMBL/GenBank/DDBJ whole genome shotgun (WGS) entry which is preliminary data.</text>
</comment>
<sequence length="434" mass="47148">MTCANDLRKHWTRILEDLDHHAPGQAVIAPANRLRSQAWEIWSSSATSTMFPESSVPGIFASNRKYGNLLTLLRSMEVVPARPDENLLLSMADDILFDVAGAKQFLLSRPVESGIECGQQRSKIVVVGCGPVGVAVAVSVLHKRLASELVIIDDDEEMAKAEAADLNHAATYLGCPRISGTKDYSHARDALVCVIAIGLQHMNQYEHLEKNVTHLKDVIPGVSKFAPNCIIVMASDPVDVLSFAAMKLSGFPPGRVIGLGTLLDNCRLQHAIASELGIAPSSVQSLVIGESGPTSVPVWSAVSVMGMKLKDIDKDIGSKNDPEGWQALHCKVVNCHKEMIEKKGHHCWAAGACVSEIIDAIVRNTCACMSVSTFVKGCRHGLEKDVYMSLPCVVGRAGVLSYMRHLYTTEEQVQATVSCRSIYEAQRPLLDRLD</sequence>
<dbReference type="Proteomes" id="UP001239111">
    <property type="component" value="Chromosome 4"/>
</dbReference>
<reference evidence="1" key="1">
    <citation type="submission" date="2023-04" db="EMBL/GenBank/DDBJ databases">
        <title>A chromosome-level genome assembly of the parasitoid wasp Eretmocerus hayati.</title>
        <authorList>
            <person name="Zhong Y."/>
            <person name="Liu S."/>
            <person name="Liu Y."/>
        </authorList>
    </citation>
    <scope>NUCLEOTIDE SEQUENCE</scope>
    <source>
        <strain evidence="1">ZJU_SS_LIU_2023</strain>
    </source>
</reference>
<dbReference type="EMBL" id="CM056744">
    <property type="protein sequence ID" value="KAJ8668730.1"/>
    <property type="molecule type" value="Genomic_DNA"/>
</dbReference>
<keyword evidence="2" id="KW-1185">Reference proteome</keyword>
<gene>
    <name evidence="1" type="ORF">QAD02_010393</name>
</gene>
<proteinExistence type="predicted"/>
<organism evidence="1 2">
    <name type="scientific">Eretmocerus hayati</name>
    <dbReference type="NCBI Taxonomy" id="131215"/>
    <lineage>
        <taxon>Eukaryota</taxon>
        <taxon>Metazoa</taxon>
        <taxon>Ecdysozoa</taxon>
        <taxon>Arthropoda</taxon>
        <taxon>Hexapoda</taxon>
        <taxon>Insecta</taxon>
        <taxon>Pterygota</taxon>
        <taxon>Neoptera</taxon>
        <taxon>Endopterygota</taxon>
        <taxon>Hymenoptera</taxon>
        <taxon>Apocrita</taxon>
        <taxon>Proctotrupomorpha</taxon>
        <taxon>Chalcidoidea</taxon>
        <taxon>Aphelinidae</taxon>
        <taxon>Aphelininae</taxon>
        <taxon>Eretmocerus</taxon>
    </lineage>
</organism>
<accession>A0ACC2NGM2</accession>
<evidence type="ECO:0000313" key="1">
    <source>
        <dbReference type="EMBL" id="KAJ8668730.1"/>
    </source>
</evidence>
<name>A0ACC2NGM2_9HYME</name>
<protein>
    <submittedName>
        <fullName evidence="1">Uncharacterized protein</fullName>
    </submittedName>
</protein>